<feature type="binding site" evidence="6">
    <location>
        <position position="370"/>
    </location>
    <ligand>
        <name>Mo-bis(molybdopterin guanine dinucleotide)</name>
        <dbReference type="ChEBI" id="CHEBI:60539"/>
    </ligand>
</feature>
<dbReference type="Pfam" id="PF18364">
    <property type="entry name" value="Molybdopterin_N"/>
    <property type="match status" value="1"/>
</dbReference>
<dbReference type="PROSITE" id="PS00490">
    <property type="entry name" value="MOLYBDOPTERIN_PROK_2"/>
    <property type="match status" value="1"/>
</dbReference>
<dbReference type="GO" id="GO:0009055">
    <property type="term" value="F:electron transfer activity"/>
    <property type="evidence" value="ECO:0007669"/>
    <property type="project" value="TreeGrafter"/>
</dbReference>
<dbReference type="InterPro" id="IPR041954">
    <property type="entry name" value="CT_DMSOR/BSOR/TMAOR"/>
</dbReference>
<dbReference type="Gene3D" id="2.40.40.20">
    <property type="match status" value="1"/>
</dbReference>
<dbReference type="SUPFAM" id="SSF53706">
    <property type="entry name" value="Formate dehydrogenase/DMSO reductase, domains 1-3"/>
    <property type="match status" value="1"/>
</dbReference>
<comment type="cofactor">
    <cofactor evidence="6">
        <name>Mo-bis(molybdopterin guanine dinucleotide)</name>
        <dbReference type="ChEBI" id="CHEBI:60539"/>
    </cofactor>
    <text evidence="6">Binds 1 molybdenum-bis(molybdopterin guanine dinucleotide) (Mo-bis-MGD) cofactor per subunit.</text>
</comment>
<evidence type="ECO:0000256" key="1">
    <source>
        <dbReference type="ARBA" id="ARBA00010312"/>
    </source>
</evidence>
<keyword evidence="2 6" id="KW-0500">Molybdenum</keyword>
<name>A0A2Y6E7N4_SHISO</name>
<evidence type="ECO:0000313" key="12">
    <source>
        <dbReference type="Proteomes" id="UP000045991"/>
    </source>
</evidence>
<evidence type="ECO:0000256" key="2">
    <source>
        <dbReference type="ARBA" id="ARBA00022505"/>
    </source>
</evidence>
<dbReference type="Gene3D" id="3.90.55.10">
    <property type="entry name" value="Dimethylsulfoxide Reductase, domain 3"/>
    <property type="match status" value="1"/>
</dbReference>
<reference evidence="10 12" key="1">
    <citation type="submission" date="2015-07" db="EMBL/GenBank/DDBJ databases">
        <authorList>
            <consortium name="Pathogen Informatics"/>
        </authorList>
    </citation>
    <scope>NUCLEOTIDE SEQUENCE [LARGE SCALE GENOMIC DNA]</scope>
    <source>
        <strain evidence="10 12">20352044</strain>
    </source>
</reference>
<evidence type="ECO:0000256" key="6">
    <source>
        <dbReference type="PIRSR" id="PIRSR606658-1"/>
    </source>
</evidence>
<dbReference type="GO" id="GO:0050626">
    <property type="term" value="F:trimethylamine-N-oxide reductase (cytochrome c) activity"/>
    <property type="evidence" value="ECO:0007669"/>
    <property type="project" value="UniProtKB-EC"/>
</dbReference>
<dbReference type="Proteomes" id="UP000045991">
    <property type="component" value="Unassembled WGS sequence"/>
</dbReference>
<keyword evidence="3 6" id="KW-0479">Metal-binding</keyword>
<protein>
    <submittedName>
        <fullName evidence="11">Trimethylamine N-oxide reductase III subunit TorZ</fullName>
        <ecNumber evidence="11">1.7.2.3</ecNumber>
    </submittedName>
</protein>
<reference evidence="11 13" key="2">
    <citation type="submission" date="2018-06" db="EMBL/GenBank/DDBJ databases">
        <authorList>
            <consortium name="Pathogen Informatics"/>
            <person name="Doyle S."/>
        </authorList>
    </citation>
    <scope>NUCLEOTIDE SEQUENCE [LARGE SCALE GENOMIC DNA]</scope>
    <source>
        <strain evidence="11 13">4028STDY6275292</strain>
    </source>
</reference>
<evidence type="ECO:0000313" key="10">
    <source>
        <dbReference type="EMBL" id="CSK98722.1"/>
    </source>
</evidence>
<evidence type="ECO:0000313" key="13">
    <source>
        <dbReference type="Proteomes" id="UP000251393"/>
    </source>
</evidence>
<dbReference type="Pfam" id="PF00384">
    <property type="entry name" value="Molybdopterin"/>
    <property type="match status" value="1"/>
</dbReference>
<dbReference type="CDD" id="cd02793">
    <property type="entry name" value="MopB_CT_DMSOR-BSOR-TMAOR"/>
    <property type="match status" value="1"/>
</dbReference>
<feature type="binding site" evidence="6">
    <location>
        <position position="554"/>
    </location>
    <ligand>
        <name>Mo-bis(molybdopterin guanine dinucleotide)</name>
        <dbReference type="ChEBI" id="CHEBI:60539"/>
    </ligand>
</feature>
<proteinExistence type="inferred from homology"/>
<dbReference type="InterPro" id="IPR006655">
    <property type="entry name" value="Mopterin_OxRdtase_prok_CS"/>
</dbReference>
<gene>
    <name evidence="11" type="primary">torZ_1</name>
    <name evidence="10" type="ORF">ERS428554_03860</name>
    <name evidence="11" type="ORF">SAMEA3710766_03692</name>
</gene>
<dbReference type="GO" id="GO:0030151">
    <property type="term" value="F:molybdenum ion binding"/>
    <property type="evidence" value="ECO:0007669"/>
    <property type="project" value="TreeGrafter"/>
</dbReference>
<keyword evidence="4" id="KW-0574">Periplasm</keyword>
<feature type="domain" description="Molybdopterin oxidoreductase N-terminal" evidence="9">
    <location>
        <begin position="56"/>
        <end position="93"/>
    </location>
</feature>
<evidence type="ECO:0000256" key="3">
    <source>
        <dbReference type="ARBA" id="ARBA00022723"/>
    </source>
</evidence>
<evidence type="ECO:0000313" key="11">
    <source>
        <dbReference type="EMBL" id="SRR25361.1"/>
    </source>
</evidence>
<feature type="binding site" evidence="6">
    <location>
        <position position="778"/>
    </location>
    <ligand>
        <name>Mo-bis(molybdopterin guanine dinucleotide)</name>
        <dbReference type="ChEBI" id="CHEBI:60539"/>
    </ligand>
</feature>
<dbReference type="InterPro" id="IPR041460">
    <property type="entry name" value="Molybdopterin_N"/>
</dbReference>
<evidence type="ECO:0000259" key="8">
    <source>
        <dbReference type="Pfam" id="PF01568"/>
    </source>
</evidence>
<dbReference type="EMBL" id="CWXZ01000133">
    <property type="protein sequence ID" value="CSK98722.1"/>
    <property type="molecule type" value="Genomic_DNA"/>
</dbReference>
<evidence type="ECO:0000256" key="4">
    <source>
        <dbReference type="ARBA" id="ARBA00022764"/>
    </source>
</evidence>
<dbReference type="InterPro" id="IPR006658">
    <property type="entry name" value="BisC"/>
</dbReference>
<accession>A0A2Y6E7N4</accession>
<dbReference type="InterPro" id="IPR050612">
    <property type="entry name" value="Prok_Mopterin_Oxidored"/>
</dbReference>
<feature type="binding site" evidence="6">
    <location>
        <position position="524"/>
    </location>
    <ligand>
        <name>Mo-bis(molybdopterin guanine dinucleotide)</name>
        <dbReference type="ChEBI" id="CHEBI:60539"/>
    </ligand>
</feature>
<dbReference type="FunFam" id="3.40.228.10:FF:000003">
    <property type="entry name" value="Biotin sulfoxide reductase 2"/>
    <property type="match status" value="1"/>
</dbReference>
<dbReference type="GO" id="GO:0030288">
    <property type="term" value="C:outer membrane-bounded periplasmic space"/>
    <property type="evidence" value="ECO:0007669"/>
    <property type="project" value="TreeGrafter"/>
</dbReference>
<dbReference type="GO" id="GO:0043546">
    <property type="term" value="F:molybdopterin cofactor binding"/>
    <property type="evidence" value="ECO:0007669"/>
    <property type="project" value="InterPro"/>
</dbReference>
<dbReference type="EMBL" id="UDYI01000128">
    <property type="protein sequence ID" value="SRR25361.1"/>
    <property type="molecule type" value="Genomic_DNA"/>
</dbReference>
<feature type="binding site" evidence="6">
    <location>
        <position position="158"/>
    </location>
    <ligand>
        <name>Mo-bis(molybdopterin guanine dinucleotide)</name>
        <dbReference type="ChEBI" id="CHEBI:60539"/>
    </ligand>
</feature>
<comment type="caution">
    <text evidence="11">The sequence shown here is derived from an EMBL/GenBank/DDBJ whole genome shotgun (WGS) entry which is preliminary data.</text>
</comment>
<dbReference type="Gene3D" id="3.40.50.740">
    <property type="match status" value="1"/>
</dbReference>
<dbReference type="InterPro" id="IPR006656">
    <property type="entry name" value="Mopterin_OxRdtase"/>
</dbReference>
<dbReference type="Pfam" id="PF01568">
    <property type="entry name" value="Molydop_binding"/>
    <property type="match status" value="1"/>
</dbReference>
<dbReference type="CDD" id="cd02769">
    <property type="entry name" value="MopB_DMSOR-BSOR-TMAOR"/>
    <property type="match status" value="1"/>
</dbReference>
<dbReference type="AlphaFoldDB" id="A0A2Y6E7N4"/>
<sequence>MRFSTIVSVVTLVWGISPRQPSGKNIIRWLLKKRTNGSVRYCQYTSKDGKILTAERWGAMNVEVKDGKIVSSTGALAKTIPNSLQSTAADQVHTTTRIQHPMVRKSYLDNPLQPTKGRGEDTYVQVSWEQALKLIHEQHDRIRKANGPSAIFAGSYGWRSSGVLHKAQTLLQRYMNLAGGYSGHSGDYSTGAAQVIMPHVVGSVEVYEQQTSWPLILENSQVVVLWGMNPLNTLKIAWSSTDEQGLEYFHQLKKSGKPVIAIDPIRSETIDFFGDNATWIAPNMGTDVALMLGIAHTLMTQGKHDKVFLEKYTTGYPQFEEYLRGKSDNTPKSAAWAAEITGVPEAQIVKLAELMAANRTMLMAGWGIQRQQYGEQKHWMLVTLAAMLGQIGTPGGGFGFSYHYSNGGNPTRVGGVLPEMSAAIAGQASEAADDGGMRAIPVARIVDALENPGGKYQHNGKEQTYPNIKMIWWAGGGNFTHHQDTNRLIKAWQKPEMIVVSECYWTAAAKHADIVLPITTSFERNDLTMTGDYSNQHIVPMKQAVAPQFEARNDFDVFADLAELLKPGGKEIYTEGKDEMAWLKFFYDAAQKGARAQRVTMPMFNAFWQQNKLIEMRRSEKNEQYVRYGDFRADPVKNALGTPSGKIEIYSKTLEKFGYKDCPAHPTWLAPDEWKGTADEKQLQLLTAHPAHRLHSQLNYAELRKKYAVADREPITIHTEDAARFSIANGDLVRVWNKRGQILTGAVVTDGIKKGVVCVHEGAWPDLENGLCKNGSANVLTADIPSSQLANACAGNSALVYIEKYTGNAPKLTAFDKPAVQA</sequence>
<organism evidence="11 13">
    <name type="scientific">Shigella sonnei</name>
    <dbReference type="NCBI Taxonomy" id="624"/>
    <lineage>
        <taxon>Bacteria</taxon>
        <taxon>Pseudomonadati</taxon>
        <taxon>Pseudomonadota</taxon>
        <taxon>Gammaproteobacteria</taxon>
        <taxon>Enterobacterales</taxon>
        <taxon>Enterobacteriaceae</taxon>
        <taxon>Shigella</taxon>
    </lineage>
</organism>
<dbReference type="Proteomes" id="UP000251393">
    <property type="component" value="Unassembled WGS sequence"/>
</dbReference>
<dbReference type="PANTHER" id="PTHR43742">
    <property type="entry name" value="TRIMETHYLAMINE-N-OXIDE REDUCTASE"/>
    <property type="match status" value="1"/>
</dbReference>
<evidence type="ECO:0000259" key="7">
    <source>
        <dbReference type="Pfam" id="PF00384"/>
    </source>
</evidence>
<dbReference type="SUPFAM" id="SSF50692">
    <property type="entry name" value="ADC-like"/>
    <property type="match status" value="1"/>
</dbReference>
<dbReference type="GO" id="GO:0009061">
    <property type="term" value="P:anaerobic respiration"/>
    <property type="evidence" value="ECO:0007669"/>
    <property type="project" value="TreeGrafter"/>
</dbReference>
<dbReference type="NCBIfam" id="TIGR00509">
    <property type="entry name" value="bisC_fam"/>
    <property type="match status" value="1"/>
</dbReference>
<dbReference type="Gene3D" id="3.40.228.10">
    <property type="entry name" value="Dimethylsulfoxide Reductase, domain 2"/>
    <property type="match status" value="1"/>
</dbReference>
<dbReference type="FunFam" id="2.40.40.20:FF:000009">
    <property type="entry name" value="Biotin sulfoxide reductase 2"/>
    <property type="match status" value="1"/>
</dbReference>
<evidence type="ECO:0000259" key="9">
    <source>
        <dbReference type="Pfam" id="PF18364"/>
    </source>
</evidence>
<dbReference type="PANTHER" id="PTHR43742:SF10">
    <property type="entry name" value="TRIMETHYLAMINE-N-OXIDE REDUCTASE 2"/>
    <property type="match status" value="1"/>
</dbReference>
<dbReference type="InterPro" id="IPR006657">
    <property type="entry name" value="MoPterin_dinucl-bd_dom"/>
</dbReference>
<keyword evidence="5 11" id="KW-0560">Oxidoreductase</keyword>
<feature type="domain" description="Molybdopterin dinucleotide-binding" evidence="8">
    <location>
        <begin position="683"/>
        <end position="792"/>
    </location>
</feature>
<feature type="domain" description="Molybdopterin oxidoreductase" evidence="7">
    <location>
        <begin position="97"/>
        <end position="563"/>
    </location>
</feature>
<feature type="binding site" evidence="6">
    <location>
        <position position="481"/>
    </location>
    <ligand>
        <name>Mo-bis(molybdopterin guanine dinucleotide)</name>
        <dbReference type="ChEBI" id="CHEBI:60539"/>
    </ligand>
</feature>
<dbReference type="EC" id="1.7.2.3" evidence="11"/>
<dbReference type="InterPro" id="IPR009010">
    <property type="entry name" value="Asp_de-COase-like_dom_sf"/>
</dbReference>
<comment type="similarity">
    <text evidence="1">Belongs to the prokaryotic molybdopterin-containing oxidoreductase family.</text>
</comment>
<evidence type="ECO:0000256" key="5">
    <source>
        <dbReference type="ARBA" id="ARBA00023002"/>
    </source>
</evidence>